<comment type="caution">
    <text evidence="2">The sequence shown here is derived from an EMBL/GenBank/DDBJ whole genome shotgun (WGS) entry which is preliminary data.</text>
</comment>
<protein>
    <submittedName>
        <fullName evidence="2">Uncharacterized protein</fullName>
    </submittedName>
</protein>
<reference evidence="2 3" key="1">
    <citation type="journal article" date="2019" name="Sci. Rep.">
        <title>Orb-weaving spider Araneus ventricosus genome elucidates the spidroin gene catalogue.</title>
        <authorList>
            <person name="Kono N."/>
            <person name="Nakamura H."/>
            <person name="Ohtoshi R."/>
            <person name="Moran D.A.P."/>
            <person name="Shinohara A."/>
            <person name="Yoshida Y."/>
            <person name="Fujiwara M."/>
            <person name="Mori M."/>
            <person name="Tomita M."/>
            <person name="Arakawa K."/>
        </authorList>
    </citation>
    <scope>NUCLEOTIDE SEQUENCE [LARGE SCALE GENOMIC DNA]</scope>
</reference>
<evidence type="ECO:0000313" key="3">
    <source>
        <dbReference type="Proteomes" id="UP000499080"/>
    </source>
</evidence>
<gene>
    <name evidence="2" type="ORF">AVEN_220135_1</name>
</gene>
<keyword evidence="3" id="KW-1185">Reference proteome</keyword>
<dbReference type="Proteomes" id="UP000499080">
    <property type="component" value="Unassembled WGS sequence"/>
</dbReference>
<evidence type="ECO:0000256" key="1">
    <source>
        <dbReference type="SAM" id="MobiDB-lite"/>
    </source>
</evidence>
<proteinExistence type="predicted"/>
<accession>A0A4Y2PJ35</accession>
<evidence type="ECO:0000313" key="2">
    <source>
        <dbReference type="EMBL" id="GBN50510.1"/>
    </source>
</evidence>
<feature type="non-terminal residue" evidence="2">
    <location>
        <position position="26"/>
    </location>
</feature>
<feature type="region of interest" description="Disordered" evidence="1">
    <location>
        <begin position="1"/>
        <end position="26"/>
    </location>
</feature>
<dbReference type="AlphaFoldDB" id="A0A4Y2PJ35"/>
<organism evidence="2 3">
    <name type="scientific">Araneus ventricosus</name>
    <name type="common">Orbweaver spider</name>
    <name type="synonym">Epeira ventricosa</name>
    <dbReference type="NCBI Taxonomy" id="182803"/>
    <lineage>
        <taxon>Eukaryota</taxon>
        <taxon>Metazoa</taxon>
        <taxon>Ecdysozoa</taxon>
        <taxon>Arthropoda</taxon>
        <taxon>Chelicerata</taxon>
        <taxon>Arachnida</taxon>
        <taxon>Araneae</taxon>
        <taxon>Araneomorphae</taxon>
        <taxon>Entelegynae</taxon>
        <taxon>Araneoidea</taxon>
        <taxon>Araneidae</taxon>
        <taxon>Araneus</taxon>
    </lineage>
</organism>
<sequence>MLWADGMFESNGFCPPDNAGGRGGLV</sequence>
<dbReference type="EMBL" id="BGPR01215140">
    <property type="protein sequence ID" value="GBN50510.1"/>
    <property type="molecule type" value="Genomic_DNA"/>
</dbReference>
<name>A0A4Y2PJ35_ARAVE</name>